<evidence type="ECO:0000256" key="10">
    <source>
        <dbReference type="PROSITE-ProRule" id="PRU00023"/>
    </source>
</evidence>
<feature type="compositionally biased region" description="Basic and acidic residues" evidence="11">
    <location>
        <begin position="1"/>
        <end position="25"/>
    </location>
</feature>
<keyword evidence="6" id="KW-0808">Transferase</keyword>
<dbReference type="PANTHER" id="PTHR46307">
    <property type="entry name" value="G9A, ISOFORM B"/>
    <property type="match status" value="1"/>
</dbReference>
<dbReference type="InterPro" id="IPR043550">
    <property type="entry name" value="EHMT1/EHMT2"/>
</dbReference>
<keyword evidence="10" id="KW-0040">ANK repeat</keyword>
<dbReference type="RefSeq" id="XP_022237153.1">
    <property type="nucleotide sequence ID" value="XM_022381445.1"/>
</dbReference>
<dbReference type="GeneID" id="106477250"/>
<dbReference type="Gene3D" id="1.25.40.20">
    <property type="entry name" value="Ankyrin repeat-containing domain"/>
    <property type="match status" value="1"/>
</dbReference>
<dbReference type="InterPro" id="IPR046341">
    <property type="entry name" value="SET_dom_sf"/>
</dbReference>
<evidence type="ECO:0000313" key="18">
    <source>
        <dbReference type="RefSeq" id="XP_022237153.1"/>
    </source>
</evidence>
<reference evidence="15 16" key="1">
    <citation type="submission" date="2025-05" db="UniProtKB">
        <authorList>
            <consortium name="RefSeq"/>
        </authorList>
    </citation>
    <scope>IDENTIFICATION</scope>
    <source>
        <tissue evidence="15 16">Muscle</tissue>
    </source>
</reference>
<dbReference type="Gene3D" id="2.170.270.10">
    <property type="entry name" value="SET domain"/>
    <property type="match status" value="1"/>
</dbReference>
<evidence type="ECO:0000313" key="14">
    <source>
        <dbReference type="Proteomes" id="UP000694941"/>
    </source>
</evidence>
<dbReference type="PROSITE" id="PS50867">
    <property type="entry name" value="PRE_SET"/>
    <property type="match status" value="1"/>
</dbReference>
<organism evidence="14 17">
    <name type="scientific">Limulus polyphemus</name>
    <name type="common">Atlantic horseshoe crab</name>
    <dbReference type="NCBI Taxonomy" id="6850"/>
    <lineage>
        <taxon>Eukaryota</taxon>
        <taxon>Metazoa</taxon>
        <taxon>Ecdysozoa</taxon>
        <taxon>Arthropoda</taxon>
        <taxon>Chelicerata</taxon>
        <taxon>Merostomata</taxon>
        <taxon>Xiphosura</taxon>
        <taxon>Limulidae</taxon>
        <taxon>Limulus</taxon>
    </lineage>
</organism>
<feature type="region of interest" description="Disordered" evidence="11">
    <location>
        <begin position="181"/>
        <end position="201"/>
    </location>
</feature>
<comment type="subcellular location">
    <subcellularLocation>
        <location evidence="2">Chromosome</location>
    </subcellularLocation>
    <subcellularLocation>
        <location evidence="1">Target cell membrane</location>
    </subcellularLocation>
</comment>
<feature type="repeat" description="ANK" evidence="10">
    <location>
        <begin position="1072"/>
        <end position="1104"/>
    </location>
</feature>
<evidence type="ECO:0000313" key="19">
    <source>
        <dbReference type="RefSeq" id="XP_022237154.1"/>
    </source>
</evidence>
<keyword evidence="5" id="KW-1052">Target cell membrane</keyword>
<feature type="repeat" description="ANK" evidence="10">
    <location>
        <begin position="1006"/>
        <end position="1038"/>
    </location>
</feature>
<dbReference type="RefSeq" id="XP_022237150.1">
    <property type="nucleotide sequence ID" value="XM_022381442.1"/>
</dbReference>
<keyword evidence="8" id="KW-0800">Toxin</keyword>
<dbReference type="SUPFAM" id="SSF82199">
    <property type="entry name" value="SET domain"/>
    <property type="match status" value="1"/>
</dbReference>
<accession>A0ABM1S0J7</accession>
<feature type="region of interest" description="Disordered" evidence="11">
    <location>
        <begin position="1"/>
        <end position="29"/>
    </location>
</feature>
<keyword evidence="8" id="KW-0528">Neurotoxin</keyword>
<dbReference type="SMART" id="SM00468">
    <property type="entry name" value="PreSET"/>
    <property type="match status" value="1"/>
</dbReference>
<feature type="repeat" description="ANK" evidence="10">
    <location>
        <begin position="906"/>
        <end position="938"/>
    </location>
</feature>
<dbReference type="Pfam" id="PF12796">
    <property type="entry name" value="Ank_2"/>
    <property type="match status" value="2"/>
</dbReference>
<dbReference type="InterPro" id="IPR047762">
    <property type="entry name" value="EHMT_CRR"/>
</dbReference>
<dbReference type="Pfam" id="PF21533">
    <property type="entry name" value="EHMT1-2_CRR"/>
    <property type="match status" value="1"/>
</dbReference>
<dbReference type="RefSeq" id="XP_022237151.1">
    <property type="nucleotide sequence ID" value="XM_022381443.1"/>
</dbReference>
<dbReference type="Proteomes" id="UP000694941">
    <property type="component" value="Unplaced"/>
</dbReference>
<feature type="repeat" description="ANK" evidence="10">
    <location>
        <begin position="972"/>
        <end position="996"/>
    </location>
</feature>
<keyword evidence="8" id="KW-0638">Presynaptic neurotoxin</keyword>
<evidence type="ECO:0000259" key="13">
    <source>
        <dbReference type="PROSITE" id="PS50867"/>
    </source>
</evidence>
<feature type="compositionally biased region" description="Polar residues" evidence="11">
    <location>
        <begin position="86"/>
        <end position="97"/>
    </location>
</feature>
<keyword evidence="9" id="KW-0472">Membrane</keyword>
<sequence length="1431" mass="159152">MNPSVEKKASPGLSKEKSYFDDFPKTSKKSLGRLYGSITKEKHLVDKTCSQTGGTPMKDSIRNVKKTTTELQKEHIKASIEKEDSSTSNSFTVQNKPKTPIFTNQKQEGRAKMSAPSKGDHIQNQALLKLAVSPAGMIRQTSHETRPISASLPVSNMTGLKNILNSFMKTSISQVLRSKIDSQSETKSESSDNSLTQVSELLEKSDLKGKIGITENMNEDEEKDTNVMEHPCKDIEQDAASDNTSEDHLKENKKIADTSRIESLCTQVNSQPTKSQNIGTVSSTPKSPVLPQSSTVPVIPGVLQNTVLTRQQVAFKVMMGKKKKKSKHFRGATYDLYLSKRKKKNKDRPGELSQQKDDISSIAGTETSSCIDSEEEDSETSEGFRTSSEVSLQDDESDYGHISSGRQSTETHNCDESLPLTSEIKKQKPVGLNVIDSQQQKNSESRPKDCKMFEDEVSNNDKSEVLDEPSNLISSNCLHVERAEEMEVVKENSISTNADTKEDAALLPTEEPAVPEPSQPSDLAVDKNFKKAEEPPVVEETSSKDNLMEDDGIIEADSYVSLDTKSTMSSIASSVKSRQRVKRHLLNDHNEVDSLGLSSSVSIGSDGIGQKKAKKAFHGPCGPTVVLSSPVEEGNPGLLPHIEIVVDSKLPLMSRCTCQGAPLDPKATQITEAKIFCQAIDSISGRLVGCCNSVTCHQLVRPSVKIPFTTMCEVHLWRLAQHHCCPSCGVFCTQGDFLQCITTNKGKKQIHLFHKKCKTIQGNSEVPQCPHCGRASLKSIRLELNTPTPPIFYLSQKPLFTVPKAKMAFSRQLEIKRKGEEEEEAISSRSFMVPETGKILSSAGLPLGPDRAQLEALLIALASDKLQNVRYTIKSFYAPAKTGNIDKILQLIALGFDPNYKFEEHENETPLHAASSAGHLVVVHLLVQAGAVLDHLTNKLYTPLMYAVECNQVPVVEYLIKAGTQLDARGEDGMTALHLAARCGSVEICEMLLDTGRINVNIQDDGGWTPVIWATEHSKPVVVRLLVDQGADPNLKDNEENTALHWSAFSGCLEVSQLFLDIGCDLGALNEHGDTPLHIASRRDNYDSVVLFLARGADIEALNKGNELPIECCLNKNSPTWMVLKMNQELKRVTASKLHQADRILERDITRGKERNPIQCVNGLDTEGELEDFLYIVENCETSPINIDRTITSLQSCRCTDDCTSPSCTCATISFKCWYNREGHILPEFNMLDPPMIFECNRACLCWKNCNNRVMQNGITCRLQVFRTKGKGWGVRTLKEIHRGSFVCEYIGEIISDSEADQREDDSYLFDLDNRDGETFCLDARYYGNISRFINHLCEPNLVPVKVFVDHQDLSFPRIAFFSSRDIKPHEELGFDYGEKFWVIKYKNFTCGCGSPKCRYSKETIHTTLENYYRRLKEEQGDEIVRSLPQQ</sequence>
<evidence type="ECO:0000256" key="3">
    <source>
        <dbReference type="ARBA" id="ARBA00022454"/>
    </source>
</evidence>
<evidence type="ECO:0000256" key="4">
    <source>
        <dbReference type="ARBA" id="ARBA00022483"/>
    </source>
</evidence>
<dbReference type="PROSITE" id="PS50297">
    <property type="entry name" value="ANK_REP_REGION"/>
    <property type="match status" value="5"/>
</dbReference>
<dbReference type="RefSeq" id="XP_022237154.1">
    <property type="nucleotide sequence ID" value="XM_022381446.1"/>
</dbReference>
<dbReference type="Pfam" id="PF13857">
    <property type="entry name" value="Ank_5"/>
    <property type="match status" value="1"/>
</dbReference>
<evidence type="ECO:0000259" key="12">
    <source>
        <dbReference type="PROSITE" id="PS50280"/>
    </source>
</evidence>
<keyword evidence="3" id="KW-0158">Chromosome</keyword>
<evidence type="ECO:0000313" key="17">
    <source>
        <dbReference type="RefSeq" id="XP_022237152.1"/>
    </source>
</evidence>
<feature type="repeat" description="ANK" evidence="10">
    <location>
        <begin position="939"/>
        <end position="971"/>
    </location>
</feature>
<keyword evidence="9" id="KW-1053">Target membrane</keyword>
<keyword evidence="7" id="KW-0949">S-adenosyl-L-methionine</keyword>
<evidence type="ECO:0000256" key="1">
    <source>
        <dbReference type="ARBA" id="ARBA00004175"/>
    </source>
</evidence>
<dbReference type="Pfam" id="PF00856">
    <property type="entry name" value="SET"/>
    <property type="match status" value="1"/>
</dbReference>
<dbReference type="InterPro" id="IPR001214">
    <property type="entry name" value="SET_dom"/>
</dbReference>
<evidence type="ECO:0000256" key="5">
    <source>
        <dbReference type="ARBA" id="ARBA00022537"/>
    </source>
</evidence>
<feature type="compositionally biased region" description="Basic and acidic residues" evidence="11">
    <location>
        <begin position="59"/>
        <end position="85"/>
    </location>
</feature>
<proteinExistence type="predicted"/>
<dbReference type="PRINTS" id="PR01415">
    <property type="entry name" value="ANKYRIN"/>
</dbReference>
<dbReference type="PANTHER" id="PTHR46307:SF4">
    <property type="entry name" value="G9A, ISOFORM B"/>
    <property type="match status" value="1"/>
</dbReference>
<keyword evidence="14" id="KW-1185">Reference proteome</keyword>
<evidence type="ECO:0000256" key="7">
    <source>
        <dbReference type="ARBA" id="ARBA00022691"/>
    </source>
</evidence>
<evidence type="ECO:0000256" key="6">
    <source>
        <dbReference type="ARBA" id="ARBA00022603"/>
    </source>
</evidence>
<dbReference type="InterPro" id="IPR036770">
    <property type="entry name" value="Ankyrin_rpt-contain_sf"/>
</dbReference>
<evidence type="ECO:0000256" key="8">
    <source>
        <dbReference type="ARBA" id="ARBA00023028"/>
    </source>
</evidence>
<gene>
    <name evidence="15 16 17 18 19" type="primary">LOC106477250</name>
</gene>
<dbReference type="SMART" id="SM00317">
    <property type="entry name" value="SET"/>
    <property type="match status" value="1"/>
</dbReference>
<feature type="domain" description="Pre-SET" evidence="13">
    <location>
        <begin position="1195"/>
        <end position="1258"/>
    </location>
</feature>
<dbReference type="PROSITE" id="PS50088">
    <property type="entry name" value="ANK_REPEAT"/>
    <property type="match status" value="6"/>
</dbReference>
<feature type="compositionally biased region" description="Basic and acidic residues" evidence="11">
    <location>
        <begin position="347"/>
        <end position="359"/>
    </location>
</feature>
<feature type="region of interest" description="Disordered" evidence="11">
    <location>
        <begin position="47"/>
        <end position="97"/>
    </location>
</feature>
<evidence type="ECO:0000256" key="11">
    <source>
        <dbReference type="SAM" id="MobiDB-lite"/>
    </source>
</evidence>
<dbReference type="CDD" id="cd20905">
    <property type="entry name" value="EHMT_ZBD"/>
    <property type="match status" value="1"/>
</dbReference>
<evidence type="ECO:0000313" key="15">
    <source>
        <dbReference type="RefSeq" id="XP_022237150.1"/>
    </source>
</evidence>
<feature type="region of interest" description="Disordered" evidence="11">
    <location>
        <begin position="267"/>
        <end position="292"/>
    </location>
</feature>
<dbReference type="SUPFAM" id="SSF48403">
    <property type="entry name" value="Ankyrin repeat"/>
    <property type="match status" value="1"/>
</dbReference>
<dbReference type="CDD" id="cd10543">
    <property type="entry name" value="SET_EHMT"/>
    <property type="match status" value="1"/>
</dbReference>
<protein>
    <submittedName>
        <fullName evidence="15 16">Histone-lysine N-methyltransferase EHMT2-like</fullName>
    </submittedName>
</protein>
<dbReference type="SMART" id="SM00248">
    <property type="entry name" value="ANK"/>
    <property type="match status" value="6"/>
</dbReference>
<keyword evidence="6" id="KW-0489">Methyltransferase</keyword>
<feature type="compositionally biased region" description="Basic and acidic residues" evidence="11">
    <location>
        <begin position="181"/>
        <end position="190"/>
    </location>
</feature>
<evidence type="ECO:0000256" key="9">
    <source>
        <dbReference type="ARBA" id="ARBA00023298"/>
    </source>
</evidence>
<evidence type="ECO:0000313" key="16">
    <source>
        <dbReference type="RefSeq" id="XP_022237151.1"/>
    </source>
</evidence>
<keyword evidence="4" id="KW-0268">Exocytosis</keyword>
<dbReference type="InterPro" id="IPR002110">
    <property type="entry name" value="Ankyrin_rpt"/>
</dbReference>
<dbReference type="InterPro" id="IPR007728">
    <property type="entry name" value="Pre-SET_dom"/>
</dbReference>
<name>A0ABM1S0J7_LIMPO</name>
<evidence type="ECO:0000256" key="2">
    <source>
        <dbReference type="ARBA" id="ARBA00004286"/>
    </source>
</evidence>
<feature type="region of interest" description="Disordered" evidence="11">
    <location>
        <begin position="340"/>
        <end position="450"/>
    </location>
</feature>
<feature type="domain" description="SET" evidence="12">
    <location>
        <begin position="1261"/>
        <end position="1378"/>
    </location>
</feature>
<dbReference type="RefSeq" id="XP_022237152.1">
    <property type="nucleotide sequence ID" value="XM_022381444.1"/>
</dbReference>
<dbReference type="Pfam" id="PF05033">
    <property type="entry name" value="Pre-SET"/>
    <property type="match status" value="1"/>
</dbReference>
<feature type="repeat" description="ANK" evidence="10">
    <location>
        <begin position="1039"/>
        <end position="1071"/>
    </location>
</feature>
<dbReference type="PROSITE" id="PS50280">
    <property type="entry name" value="SET"/>
    <property type="match status" value="1"/>
</dbReference>